<proteinExistence type="predicted"/>
<name>A0AAV5J0F0_9ROSI</name>
<comment type="caution">
    <text evidence="2">The sequence shown here is derived from an EMBL/GenBank/DDBJ whole genome shotgun (WGS) entry which is preliminary data.</text>
</comment>
<evidence type="ECO:0000256" key="1">
    <source>
        <dbReference type="SAM" id="MobiDB-lite"/>
    </source>
</evidence>
<gene>
    <name evidence="2" type="ORF">SLEP1_g17531</name>
</gene>
<accession>A0AAV5J0F0</accession>
<protein>
    <submittedName>
        <fullName evidence="2">Uncharacterized protein</fullName>
    </submittedName>
</protein>
<evidence type="ECO:0000313" key="3">
    <source>
        <dbReference type="Proteomes" id="UP001054252"/>
    </source>
</evidence>
<evidence type="ECO:0000313" key="2">
    <source>
        <dbReference type="EMBL" id="GKV05531.1"/>
    </source>
</evidence>
<feature type="region of interest" description="Disordered" evidence="1">
    <location>
        <begin position="1"/>
        <end position="33"/>
    </location>
</feature>
<keyword evidence="3" id="KW-1185">Reference proteome</keyword>
<dbReference type="AlphaFoldDB" id="A0AAV5J0F0"/>
<organism evidence="2 3">
    <name type="scientific">Rubroshorea leprosula</name>
    <dbReference type="NCBI Taxonomy" id="152421"/>
    <lineage>
        <taxon>Eukaryota</taxon>
        <taxon>Viridiplantae</taxon>
        <taxon>Streptophyta</taxon>
        <taxon>Embryophyta</taxon>
        <taxon>Tracheophyta</taxon>
        <taxon>Spermatophyta</taxon>
        <taxon>Magnoliopsida</taxon>
        <taxon>eudicotyledons</taxon>
        <taxon>Gunneridae</taxon>
        <taxon>Pentapetalae</taxon>
        <taxon>rosids</taxon>
        <taxon>malvids</taxon>
        <taxon>Malvales</taxon>
        <taxon>Dipterocarpaceae</taxon>
        <taxon>Rubroshorea</taxon>
    </lineage>
</organism>
<reference evidence="2 3" key="1">
    <citation type="journal article" date="2021" name="Commun. Biol.">
        <title>The genome of Shorea leprosula (Dipterocarpaceae) highlights the ecological relevance of drought in aseasonal tropical rainforests.</title>
        <authorList>
            <person name="Ng K.K.S."/>
            <person name="Kobayashi M.J."/>
            <person name="Fawcett J.A."/>
            <person name="Hatakeyama M."/>
            <person name="Paape T."/>
            <person name="Ng C.H."/>
            <person name="Ang C.C."/>
            <person name="Tnah L.H."/>
            <person name="Lee C.T."/>
            <person name="Nishiyama T."/>
            <person name="Sese J."/>
            <person name="O'Brien M.J."/>
            <person name="Copetti D."/>
            <person name="Mohd Noor M.I."/>
            <person name="Ong R.C."/>
            <person name="Putra M."/>
            <person name="Sireger I.Z."/>
            <person name="Indrioko S."/>
            <person name="Kosugi Y."/>
            <person name="Izuno A."/>
            <person name="Isagi Y."/>
            <person name="Lee S.L."/>
            <person name="Shimizu K.K."/>
        </authorList>
    </citation>
    <scope>NUCLEOTIDE SEQUENCE [LARGE SCALE GENOMIC DNA]</scope>
    <source>
        <strain evidence="2">214</strain>
    </source>
</reference>
<dbReference type="Proteomes" id="UP001054252">
    <property type="component" value="Unassembled WGS sequence"/>
</dbReference>
<dbReference type="EMBL" id="BPVZ01000023">
    <property type="protein sequence ID" value="GKV05531.1"/>
    <property type="molecule type" value="Genomic_DNA"/>
</dbReference>
<sequence>MESHSPTAQGRHYFLPPSTRLTSPASGSDEPETTLEDLTAISAIVSVSGKISKQLQDPCSQFWFRS</sequence>